<evidence type="ECO:0000313" key="1">
    <source>
        <dbReference type="EMBL" id="OGZ29780.1"/>
    </source>
</evidence>
<organism evidence="1 2">
    <name type="scientific">Candidatus Niyogibacteria bacterium RIFCSPLOWO2_01_FULL_45_48</name>
    <dbReference type="NCBI Taxonomy" id="1801724"/>
    <lineage>
        <taxon>Bacteria</taxon>
        <taxon>Candidatus Niyogiibacteriota</taxon>
    </lineage>
</organism>
<gene>
    <name evidence="1" type="ORF">A2931_00595</name>
</gene>
<comment type="caution">
    <text evidence="1">The sequence shown here is derived from an EMBL/GenBank/DDBJ whole genome shotgun (WGS) entry which is preliminary data.</text>
</comment>
<proteinExistence type="predicted"/>
<protein>
    <submittedName>
        <fullName evidence="1">Uncharacterized protein</fullName>
    </submittedName>
</protein>
<reference evidence="1 2" key="1">
    <citation type="journal article" date="2016" name="Nat. Commun.">
        <title>Thousands of microbial genomes shed light on interconnected biogeochemical processes in an aquifer system.</title>
        <authorList>
            <person name="Anantharaman K."/>
            <person name="Brown C.T."/>
            <person name="Hug L.A."/>
            <person name="Sharon I."/>
            <person name="Castelle C.J."/>
            <person name="Probst A.J."/>
            <person name="Thomas B.C."/>
            <person name="Singh A."/>
            <person name="Wilkins M.J."/>
            <person name="Karaoz U."/>
            <person name="Brodie E.L."/>
            <person name="Williams K.H."/>
            <person name="Hubbard S.S."/>
            <person name="Banfield J.F."/>
        </authorList>
    </citation>
    <scope>NUCLEOTIDE SEQUENCE [LARGE SCALE GENOMIC DNA]</scope>
</reference>
<dbReference type="EMBL" id="MHMQ01000032">
    <property type="protein sequence ID" value="OGZ29780.1"/>
    <property type="molecule type" value="Genomic_DNA"/>
</dbReference>
<sequence length="210" mass="23843">MPFTEGLEALIGKKGRITDTEWLVLIEARRKLIKPHLDSFTLPILGSLKCLRNELSFKHEIDCDISVSGGDQRFSLKTQGFFWAQPWSAVERISNSGSCNWPGYVACPDGTMHIWGLTRSGLWVLVTIEFVGESGYKERGYERAKSVKIFEADLRAIIEKTKENPRHMWSHLGAVIKSFAERRKCLYNQALDLARMVEIEELALSIVLGK</sequence>
<accession>A0A1G2EWL0</accession>
<name>A0A1G2EWL0_9BACT</name>
<dbReference type="AlphaFoldDB" id="A0A1G2EWL0"/>
<dbReference type="Proteomes" id="UP000177486">
    <property type="component" value="Unassembled WGS sequence"/>
</dbReference>
<evidence type="ECO:0000313" key="2">
    <source>
        <dbReference type="Proteomes" id="UP000177486"/>
    </source>
</evidence>